<gene>
    <name evidence="2" type="ORF">Taro_046837</name>
</gene>
<keyword evidence="1" id="KW-0472">Membrane</keyword>
<proteinExistence type="predicted"/>
<keyword evidence="1" id="KW-0812">Transmembrane</keyword>
<organism evidence="2 3">
    <name type="scientific">Colocasia esculenta</name>
    <name type="common">Wild taro</name>
    <name type="synonym">Arum esculentum</name>
    <dbReference type="NCBI Taxonomy" id="4460"/>
    <lineage>
        <taxon>Eukaryota</taxon>
        <taxon>Viridiplantae</taxon>
        <taxon>Streptophyta</taxon>
        <taxon>Embryophyta</taxon>
        <taxon>Tracheophyta</taxon>
        <taxon>Spermatophyta</taxon>
        <taxon>Magnoliopsida</taxon>
        <taxon>Liliopsida</taxon>
        <taxon>Araceae</taxon>
        <taxon>Aroideae</taxon>
        <taxon>Colocasieae</taxon>
        <taxon>Colocasia</taxon>
    </lineage>
</organism>
<evidence type="ECO:0000313" key="2">
    <source>
        <dbReference type="EMBL" id="MQM13909.1"/>
    </source>
</evidence>
<feature type="transmembrane region" description="Helical" evidence="1">
    <location>
        <begin position="174"/>
        <end position="193"/>
    </location>
</feature>
<feature type="transmembrane region" description="Helical" evidence="1">
    <location>
        <begin position="106"/>
        <end position="127"/>
    </location>
</feature>
<comment type="caution">
    <text evidence="2">The sequence shown here is derived from an EMBL/GenBank/DDBJ whole genome shotgun (WGS) entry which is preliminary data.</text>
</comment>
<protein>
    <submittedName>
        <fullName evidence="2">Uncharacterized protein</fullName>
    </submittedName>
</protein>
<keyword evidence="3" id="KW-1185">Reference proteome</keyword>
<accession>A0A843WUQ7</accession>
<feature type="transmembrane region" description="Helical" evidence="1">
    <location>
        <begin position="213"/>
        <end position="237"/>
    </location>
</feature>
<dbReference type="AlphaFoldDB" id="A0A843WUQ7"/>
<evidence type="ECO:0000256" key="1">
    <source>
        <dbReference type="SAM" id="Phobius"/>
    </source>
</evidence>
<name>A0A843WUQ7_COLES</name>
<keyword evidence="1" id="KW-1133">Transmembrane helix</keyword>
<reference evidence="2" key="1">
    <citation type="submission" date="2017-07" db="EMBL/GenBank/DDBJ databases">
        <title>Taro Niue Genome Assembly and Annotation.</title>
        <authorList>
            <person name="Atibalentja N."/>
            <person name="Keating K."/>
            <person name="Fields C.J."/>
        </authorList>
    </citation>
    <scope>NUCLEOTIDE SEQUENCE</scope>
    <source>
        <strain evidence="2">Niue_2</strain>
        <tissue evidence="2">Leaf</tissue>
    </source>
</reference>
<evidence type="ECO:0000313" key="3">
    <source>
        <dbReference type="Proteomes" id="UP000652761"/>
    </source>
</evidence>
<dbReference type="EMBL" id="NMUH01005877">
    <property type="protein sequence ID" value="MQM13909.1"/>
    <property type="molecule type" value="Genomic_DNA"/>
</dbReference>
<sequence length="254" mass="28265">MPPHNFPAKKRYAHDHFLHPHPFAVRLHSAPSCAWRSRSECELQESVAAVAGCACCEHGCWFTRAAVGFVVGLNVRVGVSRRLREPACGVSFTGAGLWSAKSVEGVLALLAVPLLWGSLLGLFRACFCRLWCYLRVELRWWNFVCPQGREVGFVSRALWTLPDGSLVSCGDSSLLARVISACGATVLHLAWFWCLWWHPLLVLEWFVFVPSGALVHCVALWVAPSACVSTVCCAVFPDRELCASFRKFAWCSRR</sequence>
<dbReference type="Proteomes" id="UP000652761">
    <property type="component" value="Unassembled WGS sequence"/>
</dbReference>